<reference evidence="2 3" key="1">
    <citation type="submission" date="2023-11" db="EMBL/GenBank/DDBJ databases">
        <authorList>
            <person name="Cook R."/>
            <person name="Crisci M."/>
            <person name="Pye H."/>
            <person name="Adriaenssens E."/>
            <person name="Santini J."/>
        </authorList>
    </citation>
    <scope>NUCLEOTIDE SEQUENCE [LARGE SCALE GENOMIC DNA]</scope>
    <source>
        <strain evidence="2">Lak_Megaphage_Sonny</strain>
    </source>
</reference>
<evidence type="ECO:0000313" key="3">
    <source>
        <dbReference type="Proteomes" id="UP001358193"/>
    </source>
</evidence>
<organism evidence="2 3">
    <name type="scientific">phage Lak_Megaphage_Sonny</name>
    <dbReference type="NCBI Taxonomy" id="3109229"/>
    <lineage>
        <taxon>Viruses</taxon>
        <taxon>Duplodnaviria</taxon>
        <taxon>Heunggongvirae</taxon>
        <taxon>Uroviricota</taxon>
        <taxon>Caudoviricetes</taxon>
        <taxon>Caudoviricetes code 15 clade</taxon>
    </lineage>
</organism>
<sequence length="253" mass="29093">MLYSFSGFNNIIALGDIRNLNMVSLKERLSKYINTVIIYTGDFPLNGKYINDLDMLENIEYTIASNNNILLLIRGNHDNPEYFKAKSQFKKDLSEISSHIVLVPDYQIVSITLLNGDIYNILCVGGGYTLDRSIHSADIEDCAVKKIKLNPDKFKNINAVVSHAAPLIVYPMELTKNMKHFDSPLINAYSMYDKHIKTDIYKSRHILKVLYDFLISNNNIDCWIYGHYCKSNKMIYENTNFISLGLNEIQKIK</sequence>
<name>A0ABZ0Z526_9CAUD</name>
<protein>
    <submittedName>
        <fullName evidence="2">Metallo-phosphoesterase</fullName>
    </submittedName>
</protein>
<dbReference type="SUPFAM" id="SSF56300">
    <property type="entry name" value="Metallo-dependent phosphatases"/>
    <property type="match status" value="1"/>
</dbReference>
<proteinExistence type="predicted"/>
<dbReference type="Gene3D" id="3.60.21.10">
    <property type="match status" value="1"/>
</dbReference>
<evidence type="ECO:0000313" key="2">
    <source>
        <dbReference type="EMBL" id="WQJ53567.1"/>
    </source>
</evidence>
<evidence type="ECO:0000259" key="1">
    <source>
        <dbReference type="Pfam" id="PF00149"/>
    </source>
</evidence>
<dbReference type="InterPro" id="IPR004843">
    <property type="entry name" value="Calcineurin-like_PHP"/>
</dbReference>
<dbReference type="Proteomes" id="UP001358193">
    <property type="component" value="Segment"/>
</dbReference>
<accession>A0ABZ0Z526</accession>
<dbReference type="Pfam" id="PF00149">
    <property type="entry name" value="Metallophos"/>
    <property type="match status" value="1"/>
</dbReference>
<dbReference type="InterPro" id="IPR029052">
    <property type="entry name" value="Metallo-depent_PP-like"/>
</dbReference>
<keyword evidence="3" id="KW-1185">Reference proteome</keyword>
<feature type="domain" description="Calcineurin-like phosphoesterase" evidence="1">
    <location>
        <begin position="26"/>
        <end position="228"/>
    </location>
</feature>
<dbReference type="EMBL" id="OR769223">
    <property type="protein sequence ID" value="WQJ53567.1"/>
    <property type="molecule type" value="Genomic_DNA"/>
</dbReference>